<dbReference type="Pfam" id="PF26254">
    <property type="entry name" value="Ig_TRAPPC9-Trs120_1st"/>
    <property type="match status" value="1"/>
</dbReference>
<protein>
    <submittedName>
        <fullName evidence="9">Uncharacterized protein</fullName>
    </submittedName>
</protein>
<evidence type="ECO:0000256" key="2">
    <source>
        <dbReference type="ARBA" id="ARBA00023034"/>
    </source>
</evidence>
<name>M2PPI3_CERS8</name>
<dbReference type="Pfam" id="PF26282">
    <property type="entry name" value="Ig_TRAPPC9-Trs120_3rd"/>
    <property type="match status" value="1"/>
</dbReference>
<reference evidence="9 10" key="1">
    <citation type="journal article" date="2012" name="Proc. Natl. Acad. Sci. U.S.A.">
        <title>Comparative genomics of Ceriporiopsis subvermispora and Phanerochaete chrysosporium provide insight into selective ligninolysis.</title>
        <authorList>
            <person name="Fernandez-Fueyo E."/>
            <person name="Ruiz-Duenas F.J."/>
            <person name="Ferreira P."/>
            <person name="Floudas D."/>
            <person name="Hibbett D.S."/>
            <person name="Canessa P."/>
            <person name="Larrondo L.F."/>
            <person name="James T.Y."/>
            <person name="Seelenfreund D."/>
            <person name="Lobos S."/>
            <person name="Polanco R."/>
            <person name="Tello M."/>
            <person name="Honda Y."/>
            <person name="Watanabe T."/>
            <person name="Watanabe T."/>
            <person name="Ryu J.S."/>
            <person name="Kubicek C.P."/>
            <person name="Schmoll M."/>
            <person name="Gaskell J."/>
            <person name="Hammel K.E."/>
            <person name="St John F.J."/>
            <person name="Vanden Wymelenberg A."/>
            <person name="Sabat G."/>
            <person name="Splinter BonDurant S."/>
            <person name="Syed K."/>
            <person name="Yadav J.S."/>
            <person name="Doddapaneni H."/>
            <person name="Subramanian V."/>
            <person name="Lavin J.L."/>
            <person name="Oguiza J.A."/>
            <person name="Perez G."/>
            <person name="Pisabarro A.G."/>
            <person name="Ramirez L."/>
            <person name="Santoyo F."/>
            <person name="Master E."/>
            <person name="Coutinho P.M."/>
            <person name="Henrissat B."/>
            <person name="Lombard V."/>
            <person name="Magnuson J.K."/>
            <person name="Kuees U."/>
            <person name="Hori C."/>
            <person name="Igarashi K."/>
            <person name="Samejima M."/>
            <person name="Held B.W."/>
            <person name="Barry K.W."/>
            <person name="LaButti K.M."/>
            <person name="Lapidus A."/>
            <person name="Lindquist E.A."/>
            <person name="Lucas S.M."/>
            <person name="Riley R."/>
            <person name="Salamov A.A."/>
            <person name="Hoffmeister D."/>
            <person name="Schwenk D."/>
            <person name="Hadar Y."/>
            <person name="Yarden O."/>
            <person name="de Vries R.P."/>
            <person name="Wiebenga A."/>
            <person name="Stenlid J."/>
            <person name="Eastwood D."/>
            <person name="Grigoriev I.V."/>
            <person name="Berka R.M."/>
            <person name="Blanchette R.A."/>
            <person name="Kersten P."/>
            <person name="Martinez A.T."/>
            <person name="Vicuna R."/>
            <person name="Cullen D."/>
        </authorList>
    </citation>
    <scope>NUCLEOTIDE SEQUENCE [LARGE SCALE GENOMIC DNA]</scope>
    <source>
        <strain evidence="9 10">B</strain>
    </source>
</reference>
<dbReference type="Pfam" id="PF26283">
    <property type="entry name" value="Ig_TRAPPC9-Trs120_4th"/>
    <property type="match status" value="1"/>
</dbReference>
<evidence type="ECO:0000256" key="3">
    <source>
        <dbReference type="SAM" id="MobiDB-lite"/>
    </source>
</evidence>
<feature type="domain" description="Trs120/TRAPPC9 third Ig-like" evidence="7">
    <location>
        <begin position="1051"/>
        <end position="1222"/>
    </location>
</feature>
<feature type="domain" description="Trs120/TRAPPC9 N-terminal" evidence="4">
    <location>
        <begin position="5"/>
        <end position="348"/>
    </location>
</feature>
<gene>
    <name evidence="9" type="ORF">CERSUDRAFT_113560</name>
</gene>
<dbReference type="Pfam" id="PF26251">
    <property type="entry name" value="TPR_TRAPPC9-Trs120"/>
    <property type="match status" value="1"/>
</dbReference>
<keyword evidence="10" id="KW-1185">Reference proteome</keyword>
<dbReference type="Pfam" id="PF08626">
    <property type="entry name" value="TRAPPC9-Trs120"/>
    <property type="match status" value="1"/>
</dbReference>
<dbReference type="InterPro" id="IPR013935">
    <property type="entry name" value="Trs120_TRAPPC9"/>
</dbReference>
<evidence type="ECO:0000259" key="6">
    <source>
        <dbReference type="Pfam" id="PF26254"/>
    </source>
</evidence>
<feature type="domain" description="Trs120/TRAPPC9 TPR region" evidence="5">
    <location>
        <begin position="366"/>
        <end position="679"/>
    </location>
</feature>
<dbReference type="Proteomes" id="UP000016930">
    <property type="component" value="Unassembled WGS sequence"/>
</dbReference>
<dbReference type="EMBL" id="KB445795">
    <property type="protein sequence ID" value="EMD38404.1"/>
    <property type="molecule type" value="Genomic_DNA"/>
</dbReference>
<dbReference type="InterPro" id="IPR058568">
    <property type="entry name" value="Ig_TRAPPC9_Trs120_4th"/>
</dbReference>
<evidence type="ECO:0000259" key="8">
    <source>
        <dbReference type="Pfam" id="PF26283"/>
    </source>
</evidence>
<proteinExistence type="predicted"/>
<evidence type="ECO:0000259" key="7">
    <source>
        <dbReference type="Pfam" id="PF26282"/>
    </source>
</evidence>
<dbReference type="InterPro" id="IPR058564">
    <property type="entry name" value="TPR_TRAPPC9_Trs120"/>
</dbReference>
<feature type="compositionally biased region" description="Basic and acidic residues" evidence="3">
    <location>
        <begin position="215"/>
        <end position="225"/>
    </location>
</feature>
<evidence type="ECO:0000313" key="10">
    <source>
        <dbReference type="Proteomes" id="UP000016930"/>
    </source>
</evidence>
<dbReference type="PANTHER" id="PTHR21512:SF5">
    <property type="entry name" value="TRAFFICKING PROTEIN PARTICLE COMPLEX SUBUNIT 9"/>
    <property type="match status" value="1"/>
</dbReference>
<feature type="domain" description="Trs120/TRAPPC9 fourth Ig-like" evidence="8">
    <location>
        <begin position="1242"/>
        <end position="1334"/>
    </location>
</feature>
<dbReference type="InterPro" id="IPR058567">
    <property type="entry name" value="Ig_TRAPPC9_Trs120_3rd"/>
</dbReference>
<sequence length="1353" mass="148295">MEPLAFASLAHVRVLLLPVGNIRKPDFERWAGEIAGFESIRLGDIPSHSKDDRARFMPNPLSSGFLHLSFTTHPAPTSHVPLSLIRPSDFPLGVIGIASCSQTDALSSVLADFNEVVSNLFPEGATYPLAKNCFVFEESDGNTNIDVGNHFPGLVVIPALLGNKQLHIGTLLADLCSNILGEFATVMQALESPLGNEYLNASIFPTLPPPSDLPRSLDHEIRSHDSLPPLPSQHSQPELATTSGALRSKTPLPLKRNSTIASGLMPPRHASLPPPSAKKKPAVIGAASSHGRLFKVTGDLFLLAGRLEDSEIWYSEALALLKGTQDTAWHAAALEGSAVIQIVQAWASTANEPSDVELWSDILDKLKQASALYHRTTPQTESESTFSLLTYLYTHSVLRQALLLFSVWSTKGWGPHAFSMMMHPDGSFYSPLANSSAPSRRRSFHSDLERLTTISGISRAQIASILTQIHGPWLLHLDERERIVVLQALASIYGALGYCRKEAYILREVLGCVMDLIVCGREDETPIRTPNPGLGIRGITFDGEPASQGVIGVREVEPVEGNDSILRVVKQICKIHGVDLEAVKLTYVSDRQDFTTMEGNGFEEAGNVAETTEAPFGWPELQIGIVREALAVAEALPDYPSVAQFSLSSLKTLHEVMSQAEQYQMYQAATRALAIAKRRGDSRTVEYWSGKPIVSLEILPLPLPRLPMEKPLSLLVQEFTSRGHVIAGYTDPFLYNPRRQSGRAQSTLVQGEPFEVVITLRNPFVFDLELQSIRLSTSGVPIESESITLTVPANSYHPVKLSGKALHAGTLVIRGCVVQAPGGAPCEFTLPLATDDEEDKRGGQQNANECDMERVKRSGLDARGWEKRRSRLSGVDLGSTGQGAKPTIRHLECKVIEEQPLLRIRRTSLTHGAVMLYNGETSTIRLVLENVSSLPVDFLALSFDDSTIGPARQTLADDNLPVFETYETEYDLIYRPVFSWDKNQSPHSIHPGEKTTLTLNCFGKVGCTNGTINVSYAYVHRPQANLQKPPDVFHTRQLSFSALVTVYHMLECDSMDILPYPQDAALVAHHGGDDTPELQAMKSVMKIPDAVDWCLFSITVRNTYGIPFQVTFRRHQAGVDDASTTALVPPGSSTRLLIPIKKISLSMEQTTKPVPTLSDKQFVVTKSSLTSAEEHAQRELFWYREELFRTVHGEWKEGGGARQGSLSLRQQRMSMRMLEALRLETTRVQMSLVPCDEGDAGKSIASNQAGTRFLPSSDEFVCLRIKVTNLSPSALVLSLNVNLDPSSHIISQGVLSNIPLGRLGSGDFHESEVPLVFISCGRFDLRVEVESLNSSGDLTQVGRGLLRATVMAS</sequence>
<dbReference type="STRING" id="914234.M2PPI3"/>
<dbReference type="GO" id="GO:0005802">
    <property type="term" value="C:trans-Golgi network"/>
    <property type="evidence" value="ECO:0007669"/>
    <property type="project" value="TreeGrafter"/>
</dbReference>
<keyword evidence="2" id="KW-0333">Golgi apparatus</keyword>
<dbReference type="OrthoDB" id="27962at2759"/>
<evidence type="ECO:0000256" key="1">
    <source>
        <dbReference type="ARBA" id="ARBA00004555"/>
    </source>
</evidence>
<comment type="subcellular location">
    <subcellularLocation>
        <location evidence="1">Golgi apparatus</location>
    </subcellularLocation>
</comment>
<feature type="region of interest" description="Disordered" evidence="3">
    <location>
        <begin position="214"/>
        <end position="281"/>
    </location>
</feature>
<accession>M2PPI3</accession>
<evidence type="ECO:0000259" key="5">
    <source>
        <dbReference type="Pfam" id="PF26251"/>
    </source>
</evidence>
<dbReference type="Pfam" id="PF26280">
    <property type="entry name" value="Ig_TRAPPC9-Trs120_2nd"/>
    <property type="match status" value="1"/>
</dbReference>
<dbReference type="HOGENOM" id="CLU_002231_2_1_1"/>
<organism evidence="9 10">
    <name type="scientific">Ceriporiopsis subvermispora (strain B)</name>
    <name type="common">White-rot fungus</name>
    <name type="synonym">Gelatoporia subvermispora</name>
    <dbReference type="NCBI Taxonomy" id="914234"/>
    <lineage>
        <taxon>Eukaryota</taxon>
        <taxon>Fungi</taxon>
        <taxon>Dikarya</taxon>
        <taxon>Basidiomycota</taxon>
        <taxon>Agaricomycotina</taxon>
        <taxon>Agaricomycetes</taxon>
        <taxon>Polyporales</taxon>
        <taxon>Gelatoporiaceae</taxon>
        <taxon>Gelatoporia</taxon>
    </lineage>
</organism>
<evidence type="ECO:0000259" key="4">
    <source>
        <dbReference type="Pfam" id="PF08626"/>
    </source>
</evidence>
<dbReference type="PANTHER" id="PTHR21512">
    <property type="entry name" value="TRAFFICKING PROTEIN PARTICLE COMPLEX SUBUNIT 9"/>
    <property type="match status" value="1"/>
</dbReference>
<dbReference type="InterPro" id="IPR058565">
    <property type="entry name" value="Ig_TRAPPC9_Trs120_1st"/>
</dbReference>
<feature type="domain" description="Trs120/TRAPPC9 first Ig-like" evidence="6">
    <location>
        <begin position="693"/>
        <end position="898"/>
    </location>
</feature>
<dbReference type="InterPro" id="IPR058563">
    <property type="entry name" value="Trs120_TRAPPC9_N"/>
</dbReference>
<evidence type="ECO:0000313" key="9">
    <source>
        <dbReference type="EMBL" id="EMD38404.1"/>
    </source>
</evidence>